<evidence type="ECO:0000256" key="12">
    <source>
        <dbReference type="PIRNR" id="PIRNR000948"/>
    </source>
</evidence>
<dbReference type="Gene3D" id="3.60.21.10">
    <property type="match status" value="1"/>
</dbReference>
<dbReference type="GO" id="GO:0046872">
    <property type="term" value="F:metal ion binding"/>
    <property type="evidence" value="ECO:0007669"/>
    <property type="project" value="UniProtKB-KW"/>
</dbReference>
<dbReference type="Pfam" id="PF00149">
    <property type="entry name" value="Metallophos"/>
    <property type="match status" value="1"/>
</dbReference>
<evidence type="ECO:0000256" key="13">
    <source>
        <dbReference type="PIRSR" id="PIRSR000948-1"/>
    </source>
</evidence>
<evidence type="ECO:0000256" key="6">
    <source>
        <dbReference type="ARBA" id="ARBA00022801"/>
    </source>
</evidence>
<keyword evidence="7 13" id="KW-0862">Zinc</keyword>
<organism evidence="17 18">
    <name type="scientific">Tribolium castaneum</name>
    <name type="common">Red flour beetle</name>
    <dbReference type="NCBI Taxonomy" id="7070"/>
    <lineage>
        <taxon>Eukaryota</taxon>
        <taxon>Metazoa</taxon>
        <taxon>Ecdysozoa</taxon>
        <taxon>Arthropoda</taxon>
        <taxon>Hexapoda</taxon>
        <taxon>Insecta</taxon>
        <taxon>Pterygota</taxon>
        <taxon>Neoptera</taxon>
        <taxon>Endopterygota</taxon>
        <taxon>Coleoptera</taxon>
        <taxon>Polyphaga</taxon>
        <taxon>Cucujiformia</taxon>
        <taxon>Tenebrionidae</taxon>
        <taxon>Tenebrionidae incertae sedis</taxon>
        <taxon>Tribolium</taxon>
    </lineage>
</organism>
<name>D2A2N2_TRICA</name>
<evidence type="ECO:0000256" key="4">
    <source>
        <dbReference type="ARBA" id="ARBA00022723"/>
    </source>
</evidence>
<evidence type="ECO:0000256" key="1">
    <source>
        <dbReference type="ARBA" id="ARBA00004613"/>
    </source>
</evidence>
<feature type="disulfide bond" evidence="14">
    <location>
        <begin position="206"/>
        <end position="211"/>
    </location>
</feature>
<feature type="binding site" evidence="13">
    <location>
        <position position="262"/>
    </location>
    <ligand>
        <name>Zn(2+)</name>
        <dbReference type="ChEBI" id="CHEBI:29105"/>
        <label>2</label>
    </ligand>
</feature>
<dbReference type="GO" id="GO:0006685">
    <property type="term" value="P:sphingomyelin catabolic process"/>
    <property type="evidence" value="ECO:0000318"/>
    <property type="project" value="GO_Central"/>
</dbReference>
<keyword evidence="3" id="KW-0964">Secreted</keyword>
<dbReference type="GO" id="GO:0005615">
    <property type="term" value="C:extracellular space"/>
    <property type="evidence" value="ECO:0000318"/>
    <property type="project" value="GO_Central"/>
</dbReference>
<dbReference type="SUPFAM" id="SSF56300">
    <property type="entry name" value="Metallo-dependent phosphatases"/>
    <property type="match status" value="1"/>
</dbReference>
<dbReference type="SUPFAM" id="SSF47862">
    <property type="entry name" value="Saposin"/>
    <property type="match status" value="1"/>
</dbReference>
<keyword evidence="18" id="KW-1185">Reference proteome</keyword>
<dbReference type="InterPro" id="IPR045473">
    <property type="entry name" value="ASM_C"/>
</dbReference>
<keyword evidence="4 13" id="KW-0479">Metal-binding</keyword>
<keyword evidence="9" id="KW-0325">Glycoprotein</keyword>
<feature type="binding site" evidence="13">
    <location>
        <position position="191"/>
    </location>
    <ligand>
        <name>Zn(2+)</name>
        <dbReference type="ChEBI" id="CHEBI:29105"/>
        <label>1</label>
    </ligand>
</feature>
<dbReference type="FunCoup" id="D2A2N2">
    <property type="interactions" value="29"/>
</dbReference>
<dbReference type="GO" id="GO:0005764">
    <property type="term" value="C:lysosome"/>
    <property type="evidence" value="ECO:0000318"/>
    <property type="project" value="GO_Central"/>
</dbReference>
<keyword evidence="5 15" id="KW-0732">Signal</keyword>
<dbReference type="Proteomes" id="UP000007266">
    <property type="component" value="Linkage group 4"/>
</dbReference>
<dbReference type="OrthoDB" id="282973at2759"/>
<dbReference type="Pfam" id="PF19272">
    <property type="entry name" value="ASMase_C"/>
    <property type="match status" value="1"/>
</dbReference>
<feature type="domain" description="Saposin B-type" evidence="16">
    <location>
        <begin position="72"/>
        <end position="159"/>
    </location>
</feature>
<evidence type="ECO:0000256" key="5">
    <source>
        <dbReference type="ARBA" id="ARBA00022729"/>
    </source>
</evidence>
<dbReference type="InParanoid" id="D2A2N2"/>
<feature type="disulfide bond" evidence="14">
    <location>
        <begin position="108"/>
        <end position="119"/>
    </location>
</feature>
<comment type="similarity">
    <text evidence="2 12">Belongs to the acid sphingomyelinase family.</text>
</comment>
<evidence type="ECO:0000256" key="15">
    <source>
        <dbReference type="SAM" id="SignalP"/>
    </source>
</evidence>
<evidence type="ECO:0000256" key="11">
    <source>
        <dbReference type="ARBA" id="ARBA00047268"/>
    </source>
</evidence>
<proteinExistence type="inferred from homology"/>
<dbReference type="PANTHER" id="PTHR10340">
    <property type="entry name" value="SPHINGOMYELIN PHOSPHODIESTERASE"/>
    <property type="match status" value="1"/>
</dbReference>
<evidence type="ECO:0000256" key="9">
    <source>
        <dbReference type="ARBA" id="ARBA00023180"/>
    </source>
</evidence>
<dbReference type="FunFam" id="3.60.21.10:FF:000228">
    <property type="entry name" value="Sphingomyelin phosphodiesterase"/>
    <property type="match status" value="1"/>
</dbReference>
<evidence type="ECO:0000256" key="10">
    <source>
        <dbReference type="ARBA" id="ARBA00023295"/>
    </source>
</evidence>
<gene>
    <name evidence="17" type="primary">AUGUSTUS-3.0.2_07030</name>
    <name evidence="17" type="ORF">TcasGA2_TC007030</name>
</gene>
<evidence type="ECO:0000313" key="18">
    <source>
        <dbReference type="Proteomes" id="UP000007266"/>
    </source>
</evidence>
<evidence type="ECO:0000256" key="2">
    <source>
        <dbReference type="ARBA" id="ARBA00008234"/>
    </source>
</evidence>
<comment type="cofactor">
    <cofactor evidence="13">
        <name>Zn(2+)</name>
        <dbReference type="ChEBI" id="CHEBI:29105"/>
    </cofactor>
    <text evidence="13">Binds 2 Zn(2+) ions per subunit.</text>
</comment>
<dbReference type="InterPro" id="IPR029052">
    <property type="entry name" value="Metallo-depent_PP-like"/>
</dbReference>
<dbReference type="PANTHER" id="PTHR10340:SF29">
    <property type="entry name" value="SPHINGOMYELIN PHOSPHODIESTERASE"/>
    <property type="match status" value="1"/>
</dbReference>
<reference evidence="17 18" key="2">
    <citation type="journal article" date="2010" name="Nucleic Acids Res.">
        <title>BeetleBase in 2010: revisions to provide comprehensive genomic information for Tribolium castaneum.</title>
        <authorList>
            <person name="Kim H.S."/>
            <person name="Murphy T."/>
            <person name="Xia J."/>
            <person name="Caragea D."/>
            <person name="Park Y."/>
            <person name="Beeman R.W."/>
            <person name="Lorenzen M.D."/>
            <person name="Butcher S."/>
            <person name="Manak J.R."/>
            <person name="Brown S.J."/>
        </authorList>
    </citation>
    <scope>GENOME REANNOTATION</scope>
    <source>
        <strain evidence="17 18">Georgia GA2</strain>
    </source>
</reference>
<dbReference type="GO" id="GO:0046513">
    <property type="term" value="P:ceramide biosynthetic process"/>
    <property type="evidence" value="ECO:0000318"/>
    <property type="project" value="GO_Central"/>
</dbReference>
<reference evidence="17 18" key="1">
    <citation type="journal article" date="2008" name="Nature">
        <title>The genome of the model beetle and pest Tribolium castaneum.</title>
        <authorList>
            <consortium name="Tribolium Genome Sequencing Consortium"/>
            <person name="Richards S."/>
            <person name="Gibbs R.A."/>
            <person name="Weinstock G.M."/>
            <person name="Brown S.J."/>
            <person name="Denell R."/>
            <person name="Beeman R.W."/>
            <person name="Gibbs R."/>
            <person name="Beeman R.W."/>
            <person name="Brown S.J."/>
            <person name="Bucher G."/>
            <person name="Friedrich M."/>
            <person name="Grimmelikhuijzen C.J."/>
            <person name="Klingler M."/>
            <person name="Lorenzen M."/>
            <person name="Richards S."/>
            <person name="Roth S."/>
            <person name="Schroder R."/>
            <person name="Tautz D."/>
            <person name="Zdobnov E.M."/>
            <person name="Muzny D."/>
            <person name="Gibbs R.A."/>
            <person name="Weinstock G.M."/>
            <person name="Attaway T."/>
            <person name="Bell S."/>
            <person name="Buhay C.J."/>
            <person name="Chandrabose M.N."/>
            <person name="Chavez D."/>
            <person name="Clerk-Blankenburg K.P."/>
            <person name="Cree A."/>
            <person name="Dao M."/>
            <person name="Davis C."/>
            <person name="Chacko J."/>
            <person name="Dinh H."/>
            <person name="Dugan-Rocha S."/>
            <person name="Fowler G."/>
            <person name="Garner T.T."/>
            <person name="Garnes J."/>
            <person name="Gnirke A."/>
            <person name="Hawes A."/>
            <person name="Hernandez J."/>
            <person name="Hines S."/>
            <person name="Holder M."/>
            <person name="Hume J."/>
            <person name="Jhangiani S.N."/>
            <person name="Joshi V."/>
            <person name="Khan Z.M."/>
            <person name="Jackson L."/>
            <person name="Kovar C."/>
            <person name="Kowis A."/>
            <person name="Lee S."/>
            <person name="Lewis L.R."/>
            <person name="Margolis J."/>
            <person name="Morgan M."/>
            <person name="Nazareth L.V."/>
            <person name="Nguyen N."/>
            <person name="Okwuonu G."/>
            <person name="Parker D."/>
            <person name="Richards S."/>
            <person name="Ruiz S.J."/>
            <person name="Santibanez J."/>
            <person name="Savard J."/>
            <person name="Scherer S.E."/>
            <person name="Schneider B."/>
            <person name="Sodergren E."/>
            <person name="Tautz D."/>
            <person name="Vattahil S."/>
            <person name="Villasana D."/>
            <person name="White C.S."/>
            <person name="Wright R."/>
            <person name="Park Y."/>
            <person name="Beeman R.W."/>
            <person name="Lord J."/>
            <person name="Oppert B."/>
            <person name="Lorenzen M."/>
            <person name="Brown S."/>
            <person name="Wang L."/>
            <person name="Savard J."/>
            <person name="Tautz D."/>
            <person name="Richards S."/>
            <person name="Weinstock G."/>
            <person name="Gibbs R.A."/>
            <person name="Liu Y."/>
            <person name="Worley K."/>
            <person name="Weinstock G."/>
            <person name="Elsik C.G."/>
            <person name="Reese J.T."/>
            <person name="Elhaik E."/>
            <person name="Landan G."/>
            <person name="Graur D."/>
            <person name="Arensburger P."/>
            <person name="Atkinson P."/>
            <person name="Beeman R.W."/>
            <person name="Beidler J."/>
            <person name="Brown S.J."/>
            <person name="Demuth J.P."/>
            <person name="Drury D.W."/>
            <person name="Du Y.Z."/>
            <person name="Fujiwara H."/>
            <person name="Lorenzen M."/>
            <person name="Maselli V."/>
            <person name="Osanai M."/>
            <person name="Park Y."/>
            <person name="Robertson H.M."/>
            <person name="Tu Z."/>
            <person name="Wang J.J."/>
            <person name="Wang S."/>
            <person name="Richards S."/>
            <person name="Song H."/>
            <person name="Zhang L."/>
            <person name="Sodergren E."/>
            <person name="Werner D."/>
            <person name="Stanke M."/>
            <person name="Morgenstern B."/>
            <person name="Solovyev V."/>
            <person name="Kosarev P."/>
            <person name="Brown G."/>
            <person name="Chen H.C."/>
            <person name="Ermolaeva O."/>
            <person name="Hlavina W."/>
            <person name="Kapustin Y."/>
            <person name="Kiryutin B."/>
            <person name="Kitts P."/>
            <person name="Maglott D."/>
            <person name="Pruitt K."/>
            <person name="Sapojnikov V."/>
            <person name="Souvorov A."/>
            <person name="Mackey A.J."/>
            <person name="Waterhouse R.M."/>
            <person name="Wyder S."/>
            <person name="Zdobnov E.M."/>
            <person name="Zdobnov E.M."/>
            <person name="Wyder S."/>
            <person name="Kriventseva E.V."/>
            <person name="Kadowaki T."/>
            <person name="Bork P."/>
            <person name="Aranda M."/>
            <person name="Bao R."/>
            <person name="Beermann A."/>
            <person name="Berns N."/>
            <person name="Bolognesi R."/>
            <person name="Bonneton F."/>
            <person name="Bopp D."/>
            <person name="Brown S.J."/>
            <person name="Bucher G."/>
            <person name="Butts T."/>
            <person name="Chaumot A."/>
            <person name="Denell R.E."/>
            <person name="Ferrier D.E."/>
            <person name="Friedrich M."/>
            <person name="Gordon C.M."/>
            <person name="Jindra M."/>
            <person name="Klingler M."/>
            <person name="Lan Q."/>
            <person name="Lattorff H.M."/>
            <person name="Laudet V."/>
            <person name="von Levetsow C."/>
            <person name="Liu Z."/>
            <person name="Lutz R."/>
            <person name="Lynch J.A."/>
            <person name="da Fonseca R.N."/>
            <person name="Posnien N."/>
            <person name="Reuter R."/>
            <person name="Roth S."/>
            <person name="Savard J."/>
            <person name="Schinko J.B."/>
            <person name="Schmitt C."/>
            <person name="Schoppmeier M."/>
            <person name="Schroder R."/>
            <person name="Shippy T.D."/>
            <person name="Simonnet F."/>
            <person name="Marques-Souza H."/>
            <person name="Tautz D."/>
            <person name="Tomoyasu Y."/>
            <person name="Trauner J."/>
            <person name="Van der Zee M."/>
            <person name="Vervoort M."/>
            <person name="Wittkopp N."/>
            <person name="Wimmer E.A."/>
            <person name="Yang X."/>
            <person name="Jones A.K."/>
            <person name="Sattelle D.B."/>
            <person name="Ebert P.R."/>
            <person name="Nelson D."/>
            <person name="Scott J.G."/>
            <person name="Beeman R.W."/>
            <person name="Muthukrishnan S."/>
            <person name="Kramer K.J."/>
            <person name="Arakane Y."/>
            <person name="Beeman R.W."/>
            <person name="Zhu Q."/>
            <person name="Hogenkamp D."/>
            <person name="Dixit R."/>
            <person name="Oppert B."/>
            <person name="Jiang H."/>
            <person name="Zou Z."/>
            <person name="Marshall J."/>
            <person name="Elpidina E."/>
            <person name="Vinokurov K."/>
            <person name="Oppert C."/>
            <person name="Zou Z."/>
            <person name="Evans J."/>
            <person name="Lu Z."/>
            <person name="Zhao P."/>
            <person name="Sumathipala N."/>
            <person name="Altincicek B."/>
            <person name="Vilcinskas A."/>
            <person name="Williams M."/>
            <person name="Hultmark D."/>
            <person name="Hetru C."/>
            <person name="Jiang H."/>
            <person name="Grimmelikhuijzen C.J."/>
            <person name="Hauser F."/>
            <person name="Cazzamali G."/>
            <person name="Williamson M."/>
            <person name="Park Y."/>
            <person name="Li B."/>
            <person name="Tanaka Y."/>
            <person name="Predel R."/>
            <person name="Neupert S."/>
            <person name="Schachtner J."/>
            <person name="Verleyen P."/>
            <person name="Raible F."/>
            <person name="Bork P."/>
            <person name="Friedrich M."/>
            <person name="Walden K.K."/>
            <person name="Robertson H.M."/>
            <person name="Angeli S."/>
            <person name="Foret S."/>
            <person name="Bucher G."/>
            <person name="Schuetz S."/>
            <person name="Maleszka R."/>
            <person name="Wimmer E.A."/>
            <person name="Beeman R.W."/>
            <person name="Lorenzen M."/>
            <person name="Tomoyasu Y."/>
            <person name="Miller S.C."/>
            <person name="Grossmann D."/>
            <person name="Bucher G."/>
        </authorList>
    </citation>
    <scope>NUCLEOTIDE SEQUENCE [LARGE SCALE GENOMIC DNA]</scope>
    <source>
        <strain evidence="17 18">Georgia GA2</strain>
    </source>
</reference>
<dbReference type="GO" id="GO:0016020">
    <property type="term" value="C:membrane"/>
    <property type="evidence" value="ECO:0007669"/>
    <property type="project" value="GOC"/>
</dbReference>
<dbReference type="GO" id="GO:0061750">
    <property type="term" value="F:acid sphingomyelin phosphodiesterase activity"/>
    <property type="evidence" value="ECO:0000318"/>
    <property type="project" value="GO_Central"/>
</dbReference>
<dbReference type="PhylomeDB" id="D2A2N2"/>
<keyword evidence="6 12" id="KW-0378">Hydrolase</keyword>
<dbReference type="PROSITE" id="PS50015">
    <property type="entry name" value="SAP_B"/>
    <property type="match status" value="1"/>
</dbReference>
<dbReference type="EMBL" id="KQ971338">
    <property type="protein sequence ID" value="EFA01479.1"/>
    <property type="molecule type" value="Genomic_DNA"/>
</dbReference>
<feature type="binding site" evidence="13">
    <location>
        <position position="409"/>
    </location>
    <ligand>
        <name>Zn(2+)</name>
        <dbReference type="ChEBI" id="CHEBI:29105"/>
        <label>2</label>
    </ligand>
</feature>
<dbReference type="GO" id="GO:0016798">
    <property type="term" value="F:hydrolase activity, acting on glycosyl bonds"/>
    <property type="evidence" value="ECO:0007669"/>
    <property type="project" value="UniProtKB-KW"/>
</dbReference>
<dbReference type="InterPro" id="IPR008139">
    <property type="entry name" value="SaposinB_dom"/>
</dbReference>
<dbReference type="KEGG" id="tca:103312870"/>
<feature type="binding site" evidence="13">
    <location>
        <position position="193"/>
    </location>
    <ligand>
        <name>Zn(2+)</name>
        <dbReference type="ChEBI" id="CHEBI:29105"/>
        <label>1</label>
    </ligand>
</feature>
<evidence type="ECO:0000259" key="16">
    <source>
        <dbReference type="PROSITE" id="PS50015"/>
    </source>
</evidence>
<evidence type="ECO:0000256" key="14">
    <source>
        <dbReference type="PIRSR" id="PIRSR000948-2"/>
    </source>
</evidence>
<keyword evidence="10 12" id="KW-0326">Glycosidase</keyword>
<dbReference type="InterPro" id="IPR004843">
    <property type="entry name" value="Calcineurin-like_PHP"/>
</dbReference>
<dbReference type="STRING" id="7070.D2A2N2"/>
<sequence>MAPSTFLSLLFFVTIFTLTTCKKVTIEDLEPLETGLREYFQTGQATDEFLKTLHSYEFPYLFRDGMEKFYDSAAVCYMCSLVVDFVINQRKNAGVSRETILDEATFLCSELKMEAARVCKGQMELNIDIFLYTIDNYPNFTSNRVCGGFLQGHNCDTGDAFEWTINIPSGNSPERPKPSGPDSFTILQLSDIHYDPNYTPNGNAVCGEPVCCQPDQGEPSGPENACGYWTDYRLGDSPWYLIEETIRQTKTQQVDYVYYTGDIIVHRTWETSIESNTEAITKLYSYFKDSYDVPVYPIFGNHESHPLNVWPNDKILDDKLSIKWLFELAAKHWSELIGEDVSKTVLKGGYYTVSPRPGFRIIGMNSNVAYTDNWWLMYDDVDPYGQLQWLSDTLKKAEDNNESVHILTHVPTGCSYSLKVWNREYRKILERFANTITGHFNGHTHRDEFLVYYNSSNPTQAIGAAFNGASVTPYDLSNPSFKYYHVDETTFNLLDYEEWAFNLTLANSYGSSKLPEWYKLYSFVEAYGVDNLLPSEVDKVLYKMTDDHSLLDDYFKFKFRNGDPGISPGCDDGCKKDLLCDIATTVFGDDAQCKRFLDLYDQ</sequence>
<evidence type="ECO:0000256" key="7">
    <source>
        <dbReference type="ARBA" id="ARBA00022833"/>
    </source>
</evidence>
<feature type="binding site" evidence="13">
    <location>
        <position position="445"/>
    </location>
    <ligand>
        <name>Zn(2+)</name>
        <dbReference type="ChEBI" id="CHEBI:29105"/>
        <label>1</label>
    </ligand>
</feature>
<comment type="catalytic activity">
    <reaction evidence="11">
        <text>a sphingomyelin + H2O = phosphocholine + an N-acylsphing-4-enine + H(+)</text>
        <dbReference type="Rhea" id="RHEA:19253"/>
        <dbReference type="ChEBI" id="CHEBI:15377"/>
        <dbReference type="ChEBI" id="CHEBI:15378"/>
        <dbReference type="ChEBI" id="CHEBI:17636"/>
        <dbReference type="ChEBI" id="CHEBI:52639"/>
        <dbReference type="ChEBI" id="CHEBI:295975"/>
        <dbReference type="EC" id="3.1.4.12"/>
    </reaction>
    <physiologicalReaction direction="left-to-right" evidence="11">
        <dbReference type="Rhea" id="RHEA:19254"/>
    </physiologicalReaction>
</comment>
<evidence type="ECO:0000256" key="8">
    <source>
        <dbReference type="ARBA" id="ARBA00023157"/>
    </source>
</evidence>
<dbReference type="PIRSF" id="PIRSF000948">
    <property type="entry name" value="Sphingomy_PDE"/>
    <property type="match status" value="1"/>
</dbReference>
<feature type="binding site" evidence="13">
    <location>
        <position position="443"/>
    </location>
    <ligand>
        <name>Zn(2+)</name>
        <dbReference type="ChEBI" id="CHEBI:29105"/>
        <label>2</label>
    </ligand>
</feature>
<feature type="binding site" evidence="13">
    <location>
        <position position="301"/>
    </location>
    <ligand>
        <name>Zn(2+)</name>
        <dbReference type="ChEBI" id="CHEBI:29105"/>
        <label>2</label>
    </ligand>
</feature>
<evidence type="ECO:0000313" key="17">
    <source>
        <dbReference type="EMBL" id="EFA01479.1"/>
    </source>
</evidence>
<dbReference type="eggNOG" id="KOG3770">
    <property type="taxonomic scope" value="Eukaryota"/>
</dbReference>
<feature type="binding site" evidence="13">
    <location>
        <position position="262"/>
    </location>
    <ligand>
        <name>Zn(2+)</name>
        <dbReference type="ChEBI" id="CHEBI:29105"/>
        <label>1</label>
    </ligand>
</feature>
<dbReference type="AlphaFoldDB" id="D2A2N2"/>
<feature type="chain" id="PRO_5005669957" description="Sphingomyelin phosphodiesterase" evidence="15">
    <location>
        <begin position="22"/>
        <end position="602"/>
    </location>
</feature>
<accession>D2A2N2</accession>
<feature type="signal peptide" evidence="15">
    <location>
        <begin position="1"/>
        <end position="21"/>
    </location>
</feature>
<comment type="subcellular location">
    <subcellularLocation>
        <location evidence="1">Secreted</location>
    </subcellularLocation>
</comment>
<evidence type="ECO:0000256" key="3">
    <source>
        <dbReference type="ARBA" id="ARBA00022525"/>
    </source>
</evidence>
<dbReference type="CDD" id="cd00842">
    <property type="entry name" value="MPP_ASMase"/>
    <property type="match status" value="1"/>
</dbReference>
<keyword evidence="8 14" id="KW-1015">Disulfide bond</keyword>
<protein>
    <recommendedName>
        <fullName evidence="12">Sphingomyelin phosphodiesterase</fullName>
        <ecNumber evidence="12">3.1.4.12</ecNumber>
    </recommendedName>
</protein>
<dbReference type="HOGENOM" id="CLU_014743_3_0_1"/>
<dbReference type="InterPro" id="IPR011160">
    <property type="entry name" value="Sphingomy_PDE"/>
</dbReference>
<dbReference type="OMA" id="RYEATIM"/>
<dbReference type="InterPro" id="IPR011001">
    <property type="entry name" value="Saposin-like"/>
</dbReference>
<dbReference type="InterPro" id="IPR041805">
    <property type="entry name" value="ASMase/PPN1_MPP"/>
</dbReference>
<dbReference type="EC" id="3.1.4.12" evidence="12"/>
<feature type="disulfide bond" evidence="14">
    <location>
        <begin position="570"/>
        <end position="574"/>
    </location>
</feature>
<comment type="function">
    <text evidence="12">Converts sphingomyelin to ceramide.</text>
</comment>